<feature type="transmembrane region" description="Helical" evidence="2">
    <location>
        <begin position="7"/>
        <end position="26"/>
    </location>
</feature>
<feature type="domain" description="M23ase beta-sheet core" evidence="3">
    <location>
        <begin position="155"/>
        <end position="231"/>
    </location>
</feature>
<dbReference type="EMBL" id="JAGFBM010000003">
    <property type="protein sequence ID" value="MBO3084687.1"/>
    <property type="molecule type" value="Genomic_DNA"/>
</dbReference>
<proteinExistence type="predicted"/>
<evidence type="ECO:0000256" key="2">
    <source>
        <dbReference type="SAM" id="Phobius"/>
    </source>
</evidence>
<evidence type="ECO:0000313" key="4">
    <source>
        <dbReference type="EMBL" id="MBO3084687.1"/>
    </source>
</evidence>
<protein>
    <submittedName>
        <fullName evidence="4">M23 family metallopeptidase</fullName>
    </submittedName>
</protein>
<evidence type="ECO:0000259" key="3">
    <source>
        <dbReference type="Pfam" id="PF01551"/>
    </source>
</evidence>
<gene>
    <name evidence="4" type="ORF">J4035_08555</name>
</gene>
<dbReference type="Proteomes" id="UP000678317">
    <property type="component" value="Unassembled WGS sequence"/>
</dbReference>
<comment type="caution">
    <text evidence="4">The sequence shown here is derived from an EMBL/GenBank/DDBJ whole genome shotgun (WGS) entry which is preliminary data.</text>
</comment>
<evidence type="ECO:0000313" key="5">
    <source>
        <dbReference type="Proteomes" id="UP000678317"/>
    </source>
</evidence>
<evidence type="ECO:0000256" key="1">
    <source>
        <dbReference type="SAM" id="MobiDB-lite"/>
    </source>
</evidence>
<feature type="region of interest" description="Disordered" evidence="1">
    <location>
        <begin position="255"/>
        <end position="277"/>
    </location>
</feature>
<accession>A0ABS3SG02</accession>
<name>A0ABS3SG02_9CELL</name>
<reference evidence="4 5" key="1">
    <citation type="submission" date="2021-03" db="EMBL/GenBank/DDBJ databases">
        <title>novel species in genus Cellulomonas.</title>
        <authorList>
            <person name="Zhang G."/>
        </authorList>
    </citation>
    <scope>NUCLEOTIDE SEQUENCE [LARGE SCALE GENOMIC DNA]</scope>
    <source>
        <strain evidence="5">zg-ZUI188</strain>
    </source>
</reference>
<keyword evidence="2" id="KW-1133">Transmembrane helix</keyword>
<keyword evidence="5" id="KW-1185">Reference proteome</keyword>
<dbReference type="InterPro" id="IPR050570">
    <property type="entry name" value="Cell_wall_metabolism_enzyme"/>
</dbReference>
<dbReference type="RefSeq" id="WP_208214255.1">
    <property type="nucleotide sequence ID" value="NZ_CP074404.1"/>
</dbReference>
<dbReference type="InterPro" id="IPR011055">
    <property type="entry name" value="Dup_hybrid_motif"/>
</dbReference>
<dbReference type="SUPFAM" id="SSF51261">
    <property type="entry name" value="Duplicated hybrid motif"/>
    <property type="match status" value="1"/>
</dbReference>
<organism evidence="4 5">
    <name type="scientific">Cellulomonas fengjieae</name>
    <dbReference type="NCBI Taxonomy" id="2819978"/>
    <lineage>
        <taxon>Bacteria</taxon>
        <taxon>Bacillati</taxon>
        <taxon>Actinomycetota</taxon>
        <taxon>Actinomycetes</taxon>
        <taxon>Micrococcales</taxon>
        <taxon>Cellulomonadaceae</taxon>
        <taxon>Cellulomonas</taxon>
    </lineage>
</organism>
<dbReference type="Pfam" id="PF01551">
    <property type="entry name" value="Peptidase_M23"/>
    <property type="match status" value="1"/>
</dbReference>
<dbReference type="PANTHER" id="PTHR21666">
    <property type="entry name" value="PEPTIDASE-RELATED"/>
    <property type="match status" value="1"/>
</dbReference>
<dbReference type="CDD" id="cd12797">
    <property type="entry name" value="M23_peptidase"/>
    <property type="match status" value="1"/>
</dbReference>
<dbReference type="PANTHER" id="PTHR21666:SF270">
    <property type="entry name" value="MUREIN HYDROLASE ACTIVATOR ENVC"/>
    <property type="match status" value="1"/>
</dbReference>
<keyword evidence="2" id="KW-0812">Transmembrane</keyword>
<dbReference type="InterPro" id="IPR016047">
    <property type="entry name" value="M23ase_b-sheet_dom"/>
</dbReference>
<keyword evidence="2" id="KW-0472">Membrane</keyword>
<sequence length="277" mass="30030">MKRAIATWQTWWVRLFVLSVLAGLVLDVPQPWGLLVYVATMVLFLVRPPRSERPPVELAPPVRGRWVALNSPGSAVPSHGVKAYGQAYAVDLLQPAEDAPAKIGWSLRTRAPESYRSFGAPVFAMADGTVVAASDRRRDHRARDTWPTIIWMMTFEGLVREVGGVGWIVGNHVIVQHDDGTFAAYAHLRRGSLAVATGDRVVAGQQLAAVGNTGNTSEPHLHVQLMDRGRPSAAAGIPMHWPDLDIDPADTDERWGTGEPKPTALAGFPGNGQVFSA</sequence>
<dbReference type="Gene3D" id="2.70.70.10">
    <property type="entry name" value="Glucose Permease (Domain IIA)"/>
    <property type="match status" value="1"/>
</dbReference>